<feature type="compositionally biased region" description="Polar residues" evidence="1">
    <location>
        <begin position="561"/>
        <end position="572"/>
    </location>
</feature>
<feature type="compositionally biased region" description="Polar residues" evidence="1">
    <location>
        <begin position="68"/>
        <end position="84"/>
    </location>
</feature>
<evidence type="ECO:0000256" key="2">
    <source>
        <dbReference type="SAM" id="Phobius"/>
    </source>
</evidence>
<feature type="region of interest" description="Disordered" evidence="1">
    <location>
        <begin position="597"/>
        <end position="688"/>
    </location>
</feature>
<feature type="region of interest" description="Disordered" evidence="1">
    <location>
        <begin position="1"/>
        <end position="155"/>
    </location>
</feature>
<feature type="compositionally biased region" description="Basic and acidic residues" evidence="1">
    <location>
        <begin position="360"/>
        <end position="369"/>
    </location>
</feature>
<feature type="compositionally biased region" description="Basic residues" evidence="1">
    <location>
        <begin position="12"/>
        <end position="25"/>
    </location>
</feature>
<feature type="compositionally biased region" description="Polar residues" evidence="1">
    <location>
        <begin position="739"/>
        <end position="748"/>
    </location>
</feature>
<feature type="transmembrane region" description="Helical" evidence="2">
    <location>
        <begin position="1262"/>
        <end position="1289"/>
    </location>
</feature>
<feature type="compositionally biased region" description="Basic and acidic residues" evidence="1">
    <location>
        <begin position="333"/>
        <end position="342"/>
    </location>
</feature>
<feature type="transmembrane region" description="Helical" evidence="2">
    <location>
        <begin position="1115"/>
        <end position="1141"/>
    </location>
</feature>
<feature type="compositionally biased region" description="Low complexity" evidence="1">
    <location>
        <begin position="35"/>
        <end position="61"/>
    </location>
</feature>
<dbReference type="EMBL" id="WWBZ02000016">
    <property type="protein sequence ID" value="KAF4309417.1"/>
    <property type="molecule type" value="Genomic_DNA"/>
</dbReference>
<sequence length="1502" mass="165206">MKETMRQTLRAHEKRSRKEAPRHRTPSQANRPALTTSFSSPSSSTTNPGAASSTSNTSPSPVRRKPVGNSTPSSRVHSPASSPATRKPVGSMNSHDNADFFGTSQSTNSGIDHTQMHTITAPRPPPKNDVRAGRSSISLPATTSSRGGRPVVPRNGAGFASRAAWEAAEDAYLAQYARRHSGARQDASKKLRRRMGWAQMYREAGPSDGEVLGRWASKGWREWQERRRREDVEREEQRRREYDKRRDEHLVRWLEQGGLGAEQEKALGELAGLKAISEDEKGDARNRRGDGENHARHHSSSSVCHRSSQSNSATTPGRAGSSLYGSRTQRTAYVHDESRPDDLDLLVSKVTDKFSQWGKELSEHAAEAKVKKREGRQRKTREALKKTISAPQPAEKDSGIDASWAKDDSSRKGVETSSARPSPGSESNTRPMLNASTTSGSMADRMAKRKDGFEVPFWPKSKKEKGKSSAASSAQTSPQHLKYTLPADGDYQRRGTQIGQFMDPELAVAPWNQHVTKANPFSPAQKSRNSTDKDKKSAGGSSKSSPTGNTFFGKLIPSPASLFTNSSHQRSPGVQRRGSDESFFGCVGISVQDERVAQRINGEAHDERQLKDLDFHAPPTPPIGASEPFARKTLQVGGSAPTGGRTPFGVVDNDNDDDADDDDDDSSDRYFFRNQANGGRSGPSLVSPLLSTAQHYPHVSDVVGDRHSVAAELVDQRNQRHQRHTGREPVDDNRVSRWDPSSPSQPMTSKGEESGAAFIPARQEWKSVARGRLPAALEPPCCCPLLLTLLLQVLLLEFSKLASWRRPRAQSAPLSPAINAADACTTSPSAPALSVSNTSPGPSTRASISGFHHHRCTYQRAQLLQRQPALLEPRLPRQKPAFSSTAPFSSSLFSGSWPPRNSVLPPLHVFLLCFHQELREAGLIEAACCSLTISFLLHTHASLTSSPHLAHLRDMSANDKPIPTVTITNGRRPSTDSFATSLKTPRTARFAEATSVNSPLEPTRSPFADPPTNHYAPQPQPADVGFGYLNNRTSGHESYTGVEMEETDRRYLPPPTPKSPLKSALKSPGAPPRNFESVLSPTFREEQVLEKHEDDTEKEQQKDLKVKFRVRVAKLLLRGVNFSCSLIVVSMLAATFSIFNATKHLPARSNLPPWAENTKTWPQILLLVIAAVSLAMSIVILAAYWRGGHKRAEKVAVYYTTFAVAFFIFSIVMWAVGAAVLNSSKVNGNGQDMWGWACKDNKRRDLFEAEVQYALVCRLQDWSLVCCIIEVVVETLTIIVYGIVFYRFWSKRKLRRSMAVRDRARSDLYLAQLRSQSAPNTPGFGPPPLTPGDGWKAPPGHPRYVDPLSAAENGHANHHESQESVQYPRGFAEPRPFQLQPPPIKVTGATPKMQQNGFGDAPASLPQVNVAEVSPPSSRHPSPPNDISYRQPSPPQPMSPSFAPPQQQEHIQEHVPAAPGEQQYEAVPIPGAYNSPITSPSYPQQQQQQHGFDFGLQHHPRQ</sequence>
<keyword evidence="4" id="KW-1185">Reference proteome</keyword>
<feature type="compositionally biased region" description="Basic and acidic residues" evidence="1">
    <location>
        <begin position="725"/>
        <end position="737"/>
    </location>
</feature>
<feature type="compositionally biased region" description="Acidic residues" evidence="1">
    <location>
        <begin position="653"/>
        <end position="666"/>
    </location>
</feature>
<dbReference type="PANTHER" id="PTHR42069:SF1">
    <property type="entry name" value="MARVEL DOMAIN-CONTAINING PROTEIN"/>
    <property type="match status" value="1"/>
</dbReference>
<feature type="compositionally biased region" description="Polar residues" evidence="1">
    <location>
        <begin position="102"/>
        <end position="118"/>
    </location>
</feature>
<feature type="compositionally biased region" description="Basic residues" evidence="1">
    <location>
        <begin position="370"/>
        <end position="379"/>
    </location>
</feature>
<protein>
    <submittedName>
        <fullName evidence="3">Uncharacterized protein</fullName>
    </submittedName>
</protein>
<reference evidence="3" key="1">
    <citation type="submission" date="2020-04" db="EMBL/GenBank/DDBJ databases">
        <title>Genome Assembly and Annotation of Botryosphaeria dothidea sdau 11-99, a Latent Pathogen of Apple Fruit Ring Rot in China.</title>
        <authorList>
            <person name="Yu C."/>
            <person name="Diao Y."/>
            <person name="Lu Q."/>
            <person name="Zhao J."/>
            <person name="Cui S."/>
            <person name="Peng C."/>
            <person name="He B."/>
            <person name="Liu H."/>
        </authorList>
    </citation>
    <scope>NUCLEOTIDE SEQUENCE [LARGE SCALE GENOMIC DNA]</scope>
    <source>
        <strain evidence="3">Sdau11-99</strain>
    </source>
</reference>
<keyword evidence="2" id="KW-1133">Transmembrane helix</keyword>
<dbReference type="PANTHER" id="PTHR42069">
    <property type="entry name" value="HYPHAL ANASTAMOSIS-8 PROTEIN"/>
    <property type="match status" value="1"/>
</dbReference>
<evidence type="ECO:0000313" key="4">
    <source>
        <dbReference type="Proteomes" id="UP000572817"/>
    </source>
</evidence>
<feature type="compositionally biased region" description="Low complexity" evidence="1">
    <location>
        <begin position="300"/>
        <end position="312"/>
    </location>
</feature>
<feature type="region of interest" description="Disordered" evidence="1">
    <location>
        <begin position="991"/>
        <end position="1081"/>
    </location>
</feature>
<name>A0A8H4NBM0_9PEZI</name>
<dbReference type="Proteomes" id="UP000572817">
    <property type="component" value="Unassembled WGS sequence"/>
</dbReference>
<keyword evidence="2" id="KW-0472">Membrane</keyword>
<feature type="region of interest" description="Disordered" evidence="1">
    <location>
        <begin position="272"/>
        <end position="343"/>
    </location>
</feature>
<feature type="compositionally biased region" description="Polar residues" evidence="1">
    <location>
        <begin position="415"/>
        <end position="441"/>
    </location>
</feature>
<feature type="compositionally biased region" description="Low complexity" evidence="1">
    <location>
        <begin position="1059"/>
        <end position="1068"/>
    </location>
</feature>
<feature type="transmembrane region" description="Helical" evidence="2">
    <location>
        <begin position="1197"/>
        <end position="1221"/>
    </location>
</feature>
<evidence type="ECO:0000256" key="1">
    <source>
        <dbReference type="SAM" id="MobiDB-lite"/>
    </source>
</evidence>
<organism evidence="3 4">
    <name type="scientific">Botryosphaeria dothidea</name>
    <dbReference type="NCBI Taxonomy" id="55169"/>
    <lineage>
        <taxon>Eukaryota</taxon>
        <taxon>Fungi</taxon>
        <taxon>Dikarya</taxon>
        <taxon>Ascomycota</taxon>
        <taxon>Pezizomycotina</taxon>
        <taxon>Dothideomycetes</taxon>
        <taxon>Dothideomycetes incertae sedis</taxon>
        <taxon>Botryosphaeriales</taxon>
        <taxon>Botryosphaeriaceae</taxon>
        <taxon>Botryosphaeria</taxon>
    </lineage>
</organism>
<feature type="compositionally biased region" description="Basic and acidic residues" evidence="1">
    <location>
        <begin position="394"/>
        <end position="414"/>
    </location>
</feature>
<feature type="region of interest" description="Disordered" evidence="1">
    <location>
        <begin position="357"/>
        <end position="581"/>
    </location>
</feature>
<dbReference type="OrthoDB" id="5420724at2759"/>
<feature type="compositionally biased region" description="Low complexity" evidence="1">
    <location>
        <begin position="1439"/>
        <end position="1448"/>
    </location>
</feature>
<feature type="compositionally biased region" description="Basic and acidic residues" evidence="1">
    <location>
        <begin position="276"/>
        <end position="294"/>
    </location>
</feature>
<feature type="region of interest" description="Disordered" evidence="1">
    <location>
        <begin position="1316"/>
        <end position="1349"/>
    </location>
</feature>
<feature type="region of interest" description="Disordered" evidence="1">
    <location>
        <begin position="716"/>
        <end position="755"/>
    </location>
</feature>
<accession>A0A8H4NBM0</accession>
<proteinExistence type="predicted"/>
<feature type="region of interest" description="Disordered" evidence="1">
    <location>
        <begin position="1372"/>
        <end position="1502"/>
    </location>
</feature>
<feature type="transmembrane region" description="Helical" evidence="2">
    <location>
        <begin position="1161"/>
        <end position="1185"/>
    </location>
</feature>
<keyword evidence="2" id="KW-0812">Transmembrane</keyword>
<gene>
    <name evidence="3" type="ORF">GTA08_BOTSDO03078</name>
</gene>
<comment type="caution">
    <text evidence="3">The sequence shown here is derived from an EMBL/GenBank/DDBJ whole genome shotgun (WGS) entry which is preliminary data.</text>
</comment>
<feature type="compositionally biased region" description="Basic and acidic residues" evidence="1">
    <location>
        <begin position="597"/>
        <end position="615"/>
    </location>
</feature>
<feature type="compositionally biased region" description="Polar residues" evidence="1">
    <location>
        <begin position="135"/>
        <end position="146"/>
    </location>
</feature>
<feature type="transmembrane region" description="Helical" evidence="2">
    <location>
        <begin position="784"/>
        <end position="802"/>
    </location>
</feature>
<evidence type="ECO:0000313" key="3">
    <source>
        <dbReference type="EMBL" id="KAF4309417.1"/>
    </source>
</evidence>